<sequence>MMTQLRKSLALAMIETSFPLLSCIIGVPLLGVLAISLLRDVVLAKKLGLAVAGFELLLTVCLVLQFNSANGGFQWMEHHVWIPSLHIEYLLGVDGISVLFLPMTALLTLMAILVSWNAVQQLTRLHLALLLALEGVTMGIFCALDMVLFFLFWELTLPLIFFLIGLWGVGAERRLAATKYTLFMLFGGLALLAAIIILALDHPDSAHNTGTHGWVFSYPELLKNPLPDHLQATVFSLLLLAFAVKAPLLPFHTWLPTVAMEGAPHTTALLVGLKLGVYGLIRFALPLAPTAAVEFSWALGIIGGVTLIYAGLIALQQSNLRRLLAYASISHVGLVVVGIAGLNMQGIQGAVLQLFNFSLIASALMLIAGFIQQRLGSTEAIHLGGLAKVMPRLTACYFLFMLASIGLPGTSGFPAELLLFMSALMSHASLAIIALLGAILSAAYMLSFSRRVFWGAVSKQMGQISDIRPRELLVLAVPAVLVVIIGCYPQGFVNISRTAAEAWLSSILEQQALKSGSVAEGDANSSQQ</sequence>
<protein>
    <recommendedName>
        <fullName evidence="3">NADH-quinone oxidoreductase subunit M</fullName>
    </recommendedName>
    <alternativeName>
        <fullName evidence="7">NADH dehydrogenase I subunit M</fullName>
    </alternativeName>
    <alternativeName>
        <fullName evidence="8">NDH-1 subunit M</fullName>
    </alternativeName>
</protein>
<dbReference type="Proteomes" id="UP000195667">
    <property type="component" value="Unassembled WGS sequence"/>
</dbReference>
<feature type="transmembrane region" description="Helical" evidence="10">
    <location>
        <begin position="181"/>
        <end position="200"/>
    </location>
</feature>
<keyword evidence="4 9" id="KW-0812">Transmembrane</keyword>
<evidence type="ECO:0000256" key="3">
    <source>
        <dbReference type="ARBA" id="ARBA00019906"/>
    </source>
</evidence>
<evidence type="ECO:0000256" key="9">
    <source>
        <dbReference type="RuleBase" id="RU000320"/>
    </source>
</evidence>
<dbReference type="Pfam" id="PF00361">
    <property type="entry name" value="Proton_antipo_M"/>
    <property type="match status" value="1"/>
</dbReference>
<evidence type="ECO:0000313" key="13">
    <source>
        <dbReference type="Proteomes" id="UP000195667"/>
    </source>
</evidence>
<evidence type="ECO:0000256" key="5">
    <source>
        <dbReference type="ARBA" id="ARBA00022989"/>
    </source>
</evidence>
<feature type="transmembrane region" description="Helical" evidence="10">
    <location>
        <begin position="297"/>
        <end position="316"/>
    </location>
</feature>
<feature type="transmembrane region" description="Helical" evidence="10">
    <location>
        <begin position="417"/>
        <end position="446"/>
    </location>
</feature>
<evidence type="ECO:0000256" key="7">
    <source>
        <dbReference type="ARBA" id="ARBA00031584"/>
    </source>
</evidence>
<dbReference type="GO" id="GO:0015990">
    <property type="term" value="P:electron transport coupled proton transport"/>
    <property type="evidence" value="ECO:0007669"/>
    <property type="project" value="TreeGrafter"/>
</dbReference>
<dbReference type="PRINTS" id="PR01437">
    <property type="entry name" value="NUOXDRDTASE4"/>
</dbReference>
<evidence type="ECO:0000256" key="6">
    <source>
        <dbReference type="ARBA" id="ARBA00023136"/>
    </source>
</evidence>
<feature type="transmembrane region" description="Helical" evidence="10">
    <location>
        <begin position="323"/>
        <end position="344"/>
    </location>
</feature>
<organism evidence="12 13">
    <name type="scientific">Crenothrix polyspora</name>
    <dbReference type="NCBI Taxonomy" id="360316"/>
    <lineage>
        <taxon>Bacteria</taxon>
        <taxon>Pseudomonadati</taxon>
        <taxon>Pseudomonadota</taxon>
        <taxon>Gammaproteobacteria</taxon>
        <taxon>Methylococcales</taxon>
        <taxon>Crenotrichaceae</taxon>
        <taxon>Crenothrix</taxon>
    </lineage>
</organism>
<dbReference type="RefSeq" id="WP_245808005.1">
    <property type="nucleotide sequence ID" value="NZ_FUKI01000140.1"/>
</dbReference>
<dbReference type="InterPro" id="IPR010227">
    <property type="entry name" value="NADH_Q_OxRdtase_chainM/4"/>
</dbReference>
<dbReference type="GO" id="GO:0003954">
    <property type="term" value="F:NADH dehydrogenase activity"/>
    <property type="evidence" value="ECO:0007669"/>
    <property type="project" value="TreeGrafter"/>
</dbReference>
<feature type="transmembrane region" description="Helical" evidence="10">
    <location>
        <begin position="150"/>
        <end position="169"/>
    </location>
</feature>
<dbReference type="AlphaFoldDB" id="A0A1R4HFK4"/>
<evidence type="ECO:0000256" key="8">
    <source>
        <dbReference type="ARBA" id="ARBA00032798"/>
    </source>
</evidence>
<dbReference type="PANTHER" id="PTHR43507">
    <property type="entry name" value="NADH-UBIQUINONE OXIDOREDUCTASE CHAIN 4"/>
    <property type="match status" value="1"/>
</dbReference>
<evidence type="ECO:0000259" key="11">
    <source>
        <dbReference type="Pfam" id="PF00361"/>
    </source>
</evidence>
<feature type="transmembrane region" description="Helical" evidence="10">
    <location>
        <begin position="267"/>
        <end position="285"/>
    </location>
</feature>
<proteinExistence type="inferred from homology"/>
<dbReference type="GO" id="GO:0008137">
    <property type="term" value="F:NADH dehydrogenase (ubiquinone) activity"/>
    <property type="evidence" value="ECO:0007669"/>
    <property type="project" value="InterPro"/>
</dbReference>
<dbReference type="EMBL" id="FUKI01000140">
    <property type="protein sequence ID" value="SJM95006.1"/>
    <property type="molecule type" value="Genomic_DNA"/>
</dbReference>
<dbReference type="GO" id="GO:0016020">
    <property type="term" value="C:membrane"/>
    <property type="evidence" value="ECO:0007669"/>
    <property type="project" value="UniProtKB-SubCell"/>
</dbReference>
<dbReference type="PANTHER" id="PTHR43507:SF1">
    <property type="entry name" value="NADH-UBIQUINONE OXIDOREDUCTASE CHAIN 4"/>
    <property type="match status" value="1"/>
</dbReference>
<keyword evidence="5 10" id="KW-1133">Transmembrane helix</keyword>
<comment type="subcellular location">
    <subcellularLocation>
        <location evidence="1">Endomembrane system</location>
        <topology evidence="1">Multi-pass membrane protein</topology>
    </subcellularLocation>
    <subcellularLocation>
        <location evidence="9">Membrane</location>
        <topology evidence="9">Multi-pass membrane protein</topology>
    </subcellularLocation>
</comment>
<evidence type="ECO:0000256" key="4">
    <source>
        <dbReference type="ARBA" id="ARBA00022692"/>
    </source>
</evidence>
<gene>
    <name evidence="12" type="ORF">CRENPOLYSF1_620002</name>
</gene>
<feature type="transmembrane region" description="Helical" evidence="10">
    <location>
        <begin position="392"/>
        <end position="411"/>
    </location>
</feature>
<feature type="transmembrane region" description="Helical" evidence="10">
    <location>
        <begin position="472"/>
        <end position="491"/>
    </location>
</feature>
<dbReference type="InterPro" id="IPR001750">
    <property type="entry name" value="ND/Mrp_TM"/>
</dbReference>
<accession>A0A1R4HFK4</accession>
<evidence type="ECO:0000256" key="1">
    <source>
        <dbReference type="ARBA" id="ARBA00004127"/>
    </source>
</evidence>
<dbReference type="InterPro" id="IPR003918">
    <property type="entry name" value="NADH_UbQ_OxRdtase"/>
</dbReference>
<keyword evidence="13" id="KW-1185">Reference proteome</keyword>
<evidence type="ECO:0000313" key="12">
    <source>
        <dbReference type="EMBL" id="SJM95006.1"/>
    </source>
</evidence>
<dbReference type="GO" id="GO:0012505">
    <property type="term" value="C:endomembrane system"/>
    <property type="evidence" value="ECO:0007669"/>
    <property type="project" value="UniProtKB-SubCell"/>
</dbReference>
<keyword evidence="12" id="KW-0560">Oxidoreductase</keyword>
<feature type="transmembrane region" description="Helical" evidence="10">
    <location>
        <begin position="125"/>
        <end position="144"/>
    </location>
</feature>
<feature type="transmembrane region" description="Helical" evidence="10">
    <location>
        <begin position="232"/>
        <end position="255"/>
    </location>
</feature>
<name>A0A1R4HFK4_9GAMM</name>
<feature type="transmembrane region" description="Helical" evidence="10">
    <location>
        <begin position="89"/>
        <end position="113"/>
    </location>
</feature>
<dbReference type="NCBIfam" id="TIGR01972">
    <property type="entry name" value="NDH_I_M"/>
    <property type="match status" value="1"/>
</dbReference>
<dbReference type="GO" id="GO:0048039">
    <property type="term" value="F:ubiquinone binding"/>
    <property type="evidence" value="ECO:0007669"/>
    <property type="project" value="TreeGrafter"/>
</dbReference>
<feature type="transmembrane region" description="Helical" evidence="10">
    <location>
        <begin position="12"/>
        <end position="35"/>
    </location>
</feature>
<dbReference type="GO" id="GO:0042773">
    <property type="term" value="P:ATP synthesis coupled electron transport"/>
    <property type="evidence" value="ECO:0007669"/>
    <property type="project" value="InterPro"/>
</dbReference>
<keyword evidence="6 10" id="KW-0472">Membrane</keyword>
<feature type="domain" description="NADH:quinone oxidoreductase/Mrp antiporter transmembrane" evidence="11">
    <location>
        <begin position="143"/>
        <end position="440"/>
    </location>
</feature>
<comment type="similarity">
    <text evidence="2">Belongs to the complex I subunit 4 family.</text>
</comment>
<evidence type="ECO:0000256" key="10">
    <source>
        <dbReference type="SAM" id="Phobius"/>
    </source>
</evidence>
<feature type="transmembrane region" description="Helical" evidence="10">
    <location>
        <begin position="47"/>
        <end position="69"/>
    </location>
</feature>
<reference evidence="13" key="1">
    <citation type="submission" date="2017-02" db="EMBL/GenBank/DDBJ databases">
        <authorList>
            <person name="Daims H."/>
        </authorList>
    </citation>
    <scope>NUCLEOTIDE SEQUENCE [LARGE SCALE GENOMIC DNA]</scope>
</reference>
<evidence type="ECO:0000256" key="2">
    <source>
        <dbReference type="ARBA" id="ARBA00009025"/>
    </source>
</evidence>
<feature type="transmembrane region" description="Helical" evidence="10">
    <location>
        <begin position="350"/>
        <end position="371"/>
    </location>
</feature>